<dbReference type="PATRIC" id="fig|523844.20.peg.177"/>
<name>A0A0E3H880_METTT</name>
<proteinExistence type="predicted"/>
<feature type="compositionally biased region" description="Basic residues" evidence="1">
    <location>
        <begin position="33"/>
        <end position="44"/>
    </location>
</feature>
<dbReference type="RefSeq" id="WP_259274554.1">
    <property type="nucleotide sequence ID" value="NZ_CP009501.1"/>
</dbReference>
<evidence type="ECO:0000313" key="3">
    <source>
        <dbReference type="Proteomes" id="UP000066529"/>
    </source>
</evidence>
<dbReference type="Proteomes" id="UP000066529">
    <property type="component" value="Chromosome"/>
</dbReference>
<organism evidence="2 3">
    <name type="scientific">Methanosarcina thermophila (strain ATCC 43570 / DSM 1825 / OCM 12 / VKM B-1830 / TM-1)</name>
    <dbReference type="NCBI Taxonomy" id="523844"/>
    <lineage>
        <taxon>Archaea</taxon>
        <taxon>Methanobacteriati</taxon>
        <taxon>Methanobacteriota</taxon>
        <taxon>Stenosarchaea group</taxon>
        <taxon>Methanomicrobia</taxon>
        <taxon>Methanosarcinales</taxon>
        <taxon>Methanosarcinaceae</taxon>
        <taxon>Methanosarcina</taxon>
    </lineage>
</organism>
<dbReference type="AlphaFoldDB" id="A0A0E3H880"/>
<dbReference type="HOGENOM" id="CLU_217431_1_0_2"/>
<protein>
    <submittedName>
        <fullName evidence="2">Protein identified by proteomics in Methanosarcina acetivorans (1)</fullName>
    </submittedName>
</protein>
<evidence type="ECO:0000256" key="1">
    <source>
        <dbReference type="SAM" id="MobiDB-lite"/>
    </source>
</evidence>
<sequence>MAMSKKDMEKKKNAKREKIAELEKLASSGSKDAKKKLAKAKKKK</sequence>
<dbReference type="KEGG" id="mthr:MSTHT_0131"/>
<feature type="region of interest" description="Disordered" evidence="1">
    <location>
        <begin position="23"/>
        <end position="44"/>
    </location>
</feature>
<dbReference type="GeneID" id="75279268"/>
<dbReference type="EMBL" id="CP009501">
    <property type="protein sequence ID" value="AKB11889.1"/>
    <property type="molecule type" value="Genomic_DNA"/>
</dbReference>
<evidence type="ECO:0000313" key="2">
    <source>
        <dbReference type="EMBL" id="AKB11889.1"/>
    </source>
</evidence>
<accession>A0A0E3H880</accession>
<reference evidence="2 3" key="1">
    <citation type="submission" date="2014-07" db="EMBL/GenBank/DDBJ databases">
        <title>Methanogenic archaea and the global carbon cycle.</title>
        <authorList>
            <person name="Henriksen J.R."/>
            <person name="Luke J."/>
            <person name="Reinhart S."/>
            <person name="Benedict M.N."/>
            <person name="Youngblut N.D."/>
            <person name="Metcalf M.E."/>
            <person name="Whitaker R.J."/>
            <person name="Metcalf W.W."/>
        </authorList>
    </citation>
    <scope>NUCLEOTIDE SEQUENCE [LARGE SCALE GENOMIC DNA]</scope>
    <source>
        <strain evidence="3">ATCC 43570 / DSM 1825 / OCM 12 / VKM B-1830 / TM-1</strain>
    </source>
</reference>
<gene>
    <name evidence="2" type="ORF">MSTHT_0131</name>
</gene>